<protein>
    <submittedName>
        <fullName evidence="1">Uncharacterized protein</fullName>
    </submittedName>
</protein>
<dbReference type="GeneID" id="10499126"/>
<sequence length="59" mass="6986">MKLENCCTNECLQGYIQRLEMDVARAQTILDVYKSLKVPEDTKFNFGDVILYYQELYDL</sequence>
<keyword evidence="2" id="KW-1185">Reference proteome</keyword>
<gene>
    <name evidence="1" type="ORF">DICPUDRAFT_152922</name>
</gene>
<reference evidence="2" key="1">
    <citation type="journal article" date="2011" name="Genome Biol.">
        <title>Comparative genomics of the social amoebae Dictyostelium discoideum and Dictyostelium purpureum.</title>
        <authorList>
            <consortium name="US DOE Joint Genome Institute (JGI-PGF)"/>
            <person name="Sucgang R."/>
            <person name="Kuo A."/>
            <person name="Tian X."/>
            <person name="Salerno W."/>
            <person name="Parikh A."/>
            <person name="Feasley C.L."/>
            <person name="Dalin E."/>
            <person name="Tu H."/>
            <person name="Huang E."/>
            <person name="Barry K."/>
            <person name="Lindquist E."/>
            <person name="Shapiro H."/>
            <person name="Bruce D."/>
            <person name="Schmutz J."/>
            <person name="Salamov A."/>
            <person name="Fey P."/>
            <person name="Gaudet P."/>
            <person name="Anjard C."/>
            <person name="Babu M.M."/>
            <person name="Basu S."/>
            <person name="Bushmanova Y."/>
            <person name="van der Wel H."/>
            <person name="Katoh-Kurasawa M."/>
            <person name="Dinh C."/>
            <person name="Coutinho P.M."/>
            <person name="Saito T."/>
            <person name="Elias M."/>
            <person name="Schaap P."/>
            <person name="Kay R.R."/>
            <person name="Henrissat B."/>
            <person name="Eichinger L."/>
            <person name="Rivero F."/>
            <person name="Putnam N.H."/>
            <person name="West C.M."/>
            <person name="Loomis W.F."/>
            <person name="Chisholm R.L."/>
            <person name="Shaulsky G."/>
            <person name="Strassmann J.E."/>
            <person name="Queller D.C."/>
            <person name="Kuspa A."/>
            <person name="Grigoriev I.V."/>
        </authorList>
    </citation>
    <scope>NUCLEOTIDE SEQUENCE [LARGE SCALE GENOMIC DNA]</scope>
    <source>
        <strain evidence="2">QSDP1</strain>
    </source>
</reference>
<evidence type="ECO:0000313" key="2">
    <source>
        <dbReference type="Proteomes" id="UP000001064"/>
    </source>
</evidence>
<dbReference type="EMBL" id="GL871082">
    <property type="protein sequence ID" value="EGC34797.1"/>
    <property type="molecule type" value="Genomic_DNA"/>
</dbReference>
<dbReference type="RefSeq" id="XP_003288654.1">
    <property type="nucleotide sequence ID" value="XM_003288606.1"/>
</dbReference>
<dbReference type="VEuPathDB" id="AmoebaDB:DICPUDRAFT_152922"/>
<organism evidence="1 2">
    <name type="scientific">Dictyostelium purpureum</name>
    <name type="common">Slime mold</name>
    <dbReference type="NCBI Taxonomy" id="5786"/>
    <lineage>
        <taxon>Eukaryota</taxon>
        <taxon>Amoebozoa</taxon>
        <taxon>Evosea</taxon>
        <taxon>Eumycetozoa</taxon>
        <taxon>Dictyostelia</taxon>
        <taxon>Dictyosteliales</taxon>
        <taxon>Dictyosteliaceae</taxon>
        <taxon>Dictyostelium</taxon>
    </lineage>
</organism>
<dbReference type="Proteomes" id="UP000001064">
    <property type="component" value="Unassembled WGS sequence"/>
</dbReference>
<dbReference type="OrthoDB" id="22201at2759"/>
<accession>F0ZML7</accession>
<dbReference type="AlphaFoldDB" id="F0ZML7"/>
<evidence type="ECO:0000313" key="1">
    <source>
        <dbReference type="EMBL" id="EGC34797.1"/>
    </source>
</evidence>
<proteinExistence type="predicted"/>
<dbReference type="KEGG" id="dpp:DICPUDRAFT_152922"/>
<name>F0ZML7_DICPU</name>
<dbReference type="InParanoid" id="F0ZML7"/>